<keyword evidence="4" id="KW-0812">Transmembrane</keyword>
<dbReference type="Gene3D" id="2.40.170.20">
    <property type="entry name" value="TonB-dependent receptor, beta-barrel domain"/>
    <property type="match status" value="1"/>
</dbReference>
<dbReference type="InterPro" id="IPR000531">
    <property type="entry name" value="Beta-barrel_TonB"/>
</dbReference>
<dbReference type="EMBL" id="UINC01204032">
    <property type="protein sequence ID" value="SVE24565.1"/>
    <property type="molecule type" value="Genomic_DNA"/>
</dbReference>
<evidence type="ECO:0000256" key="10">
    <source>
        <dbReference type="SAM" id="MobiDB-lite"/>
    </source>
</evidence>
<organism evidence="12">
    <name type="scientific">marine metagenome</name>
    <dbReference type="NCBI Taxonomy" id="408172"/>
    <lineage>
        <taxon>unclassified sequences</taxon>
        <taxon>metagenomes</taxon>
        <taxon>ecological metagenomes</taxon>
    </lineage>
</organism>
<evidence type="ECO:0000256" key="6">
    <source>
        <dbReference type="ARBA" id="ARBA00023065"/>
    </source>
</evidence>
<dbReference type="SUPFAM" id="SSF56935">
    <property type="entry name" value="Porins"/>
    <property type="match status" value="1"/>
</dbReference>
<dbReference type="PANTHER" id="PTHR32552">
    <property type="entry name" value="FERRICHROME IRON RECEPTOR-RELATED"/>
    <property type="match status" value="1"/>
</dbReference>
<feature type="non-terminal residue" evidence="12">
    <location>
        <position position="243"/>
    </location>
</feature>
<keyword evidence="8" id="KW-0472">Membrane</keyword>
<evidence type="ECO:0000256" key="1">
    <source>
        <dbReference type="ARBA" id="ARBA00004571"/>
    </source>
</evidence>
<feature type="domain" description="TonB-dependent receptor-like beta-barrel" evidence="11">
    <location>
        <begin position="17"/>
        <end position="241"/>
    </location>
</feature>
<dbReference type="GO" id="GO:0006826">
    <property type="term" value="P:iron ion transport"/>
    <property type="evidence" value="ECO:0007669"/>
    <property type="project" value="UniProtKB-KW"/>
</dbReference>
<dbReference type="GO" id="GO:0009279">
    <property type="term" value="C:cell outer membrane"/>
    <property type="evidence" value="ECO:0007669"/>
    <property type="project" value="UniProtKB-SubCell"/>
</dbReference>
<evidence type="ECO:0000256" key="8">
    <source>
        <dbReference type="ARBA" id="ARBA00023136"/>
    </source>
</evidence>
<keyword evidence="5" id="KW-0408">Iron</keyword>
<keyword evidence="7" id="KW-0798">TonB box</keyword>
<keyword evidence="9" id="KW-0998">Cell outer membrane</keyword>
<evidence type="ECO:0000259" key="11">
    <source>
        <dbReference type="Pfam" id="PF00593"/>
    </source>
</evidence>
<dbReference type="Pfam" id="PF00593">
    <property type="entry name" value="TonB_dep_Rec_b-barrel"/>
    <property type="match status" value="1"/>
</dbReference>
<dbReference type="AlphaFoldDB" id="A0A383BZ54"/>
<dbReference type="InterPro" id="IPR039426">
    <property type="entry name" value="TonB-dep_rcpt-like"/>
</dbReference>
<evidence type="ECO:0000256" key="9">
    <source>
        <dbReference type="ARBA" id="ARBA00023237"/>
    </source>
</evidence>
<dbReference type="PANTHER" id="PTHR32552:SF81">
    <property type="entry name" value="TONB-DEPENDENT OUTER MEMBRANE RECEPTOR"/>
    <property type="match status" value="1"/>
</dbReference>
<evidence type="ECO:0000256" key="3">
    <source>
        <dbReference type="ARBA" id="ARBA00022496"/>
    </source>
</evidence>
<sequence length="243" mass="26564">GSVMHSDNPGRDEQQTTASSLKITGPLNNSAGFVSITGYASSDILFSFDGDWGSSSFWNPYLYDYIYKNPRDRDSLSQEFRLVSSPAGRVFNGSTNWVLGVYAQRLEEDNRIDSIGVYDDSAAEAFCPSPPSPFACFTNRQVSSSYIADSFSVFGSLDSSITASLGLSIGLRYEYWDAKYADSWSDISSSFMPEGITASNRFDPDEGMVGGHLALSYDWSDKVRGYARIARGFKAGGFNPSLA</sequence>
<gene>
    <name evidence="12" type="ORF">METZ01_LOCUS477419</name>
</gene>
<reference evidence="12" key="1">
    <citation type="submission" date="2018-05" db="EMBL/GenBank/DDBJ databases">
        <authorList>
            <person name="Lanie J.A."/>
            <person name="Ng W.-L."/>
            <person name="Kazmierczak K.M."/>
            <person name="Andrzejewski T.M."/>
            <person name="Davidsen T.M."/>
            <person name="Wayne K.J."/>
            <person name="Tettelin H."/>
            <person name="Glass J.I."/>
            <person name="Rusch D."/>
            <person name="Podicherti R."/>
            <person name="Tsui H.-C.T."/>
            <person name="Winkler M.E."/>
        </authorList>
    </citation>
    <scope>NUCLEOTIDE SEQUENCE</scope>
</reference>
<keyword evidence="2" id="KW-0813">Transport</keyword>
<dbReference type="InterPro" id="IPR036942">
    <property type="entry name" value="Beta-barrel_TonB_sf"/>
</dbReference>
<name>A0A383BZ54_9ZZZZ</name>
<protein>
    <recommendedName>
        <fullName evidence="11">TonB-dependent receptor-like beta-barrel domain-containing protein</fullName>
    </recommendedName>
</protein>
<comment type="subcellular location">
    <subcellularLocation>
        <location evidence="1">Cell outer membrane</location>
        <topology evidence="1">Multi-pass membrane protein</topology>
    </subcellularLocation>
</comment>
<feature type="non-terminal residue" evidence="12">
    <location>
        <position position="1"/>
    </location>
</feature>
<evidence type="ECO:0000256" key="5">
    <source>
        <dbReference type="ARBA" id="ARBA00023004"/>
    </source>
</evidence>
<keyword evidence="3" id="KW-0410">Iron transport</keyword>
<evidence type="ECO:0000256" key="7">
    <source>
        <dbReference type="ARBA" id="ARBA00023077"/>
    </source>
</evidence>
<proteinExistence type="predicted"/>
<evidence type="ECO:0000313" key="12">
    <source>
        <dbReference type="EMBL" id="SVE24565.1"/>
    </source>
</evidence>
<evidence type="ECO:0000256" key="2">
    <source>
        <dbReference type="ARBA" id="ARBA00022448"/>
    </source>
</evidence>
<feature type="region of interest" description="Disordered" evidence="10">
    <location>
        <begin position="1"/>
        <end position="23"/>
    </location>
</feature>
<accession>A0A383BZ54</accession>
<keyword evidence="6" id="KW-0406">Ion transport</keyword>
<evidence type="ECO:0000256" key="4">
    <source>
        <dbReference type="ARBA" id="ARBA00022692"/>
    </source>
</evidence>